<dbReference type="SUPFAM" id="SSF52283">
    <property type="entry name" value="Formate/glycerate dehydrogenase catalytic domain-like"/>
    <property type="match status" value="1"/>
</dbReference>
<keyword evidence="1" id="KW-0560">Oxidoreductase</keyword>
<evidence type="ECO:0000259" key="3">
    <source>
        <dbReference type="Pfam" id="PF02826"/>
    </source>
</evidence>
<reference evidence="4" key="1">
    <citation type="journal article" date="2015" name="Nature">
        <title>Complex archaea that bridge the gap between prokaryotes and eukaryotes.</title>
        <authorList>
            <person name="Spang A."/>
            <person name="Saw J.H."/>
            <person name="Jorgensen S.L."/>
            <person name="Zaremba-Niedzwiedzka K."/>
            <person name="Martijn J."/>
            <person name="Lind A.E."/>
            <person name="van Eijk R."/>
            <person name="Schleper C."/>
            <person name="Guy L."/>
            <person name="Ettema T.J."/>
        </authorList>
    </citation>
    <scope>NUCLEOTIDE SEQUENCE</scope>
</reference>
<evidence type="ECO:0000256" key="1">
    <source>
        <dbReference type="ARBA" id="ARBA00023002"/>
    </source>
</evidence>
<name>A0A0F9VH82_9ZZZZ</name>
<dbReference type="AlphaFoldDB" id="A0A0F9VH82"/>
<dbReference type="InterPro" id="IPR050223">
    <property type="entry name" value="D-isomer_2-hydroxyacid_DH"/>
</dbReference>
<dbReference type="EMBL" id="LAZR01000022">
    <property type="protein sequence ID" value="KKO04486.1"/>
    <property type="molecule type" value="Genomic_DNA"/>
</dbReference>
<feature type="domain" description="D-isomer specific 2-hydroxyacid dehydrogenase NAD-binding" evidence="3">
    <location>
        <begin position="117"/>
        <end position="294"/>
    </location>
</feature>
<sequence length="343" mass="37268">MPKPGLPLVISAPEPRSLDLIFSPEARLELHRRYDIHDADPAGVGSLAPDILAQARYIIGQPPLTREAIERMPSLRCIFNVESNLLDNMPYDMLFGRGIHVVTTGSVFAGPVAELGLAMALNLARGIVDADLAFRQGRELWGGEGNRTAGLLSGADIGIIGFGDLGRALNRLLTGFRPRVRVFDPWLPPSMLLEAGTEPAGLDAVLAESDFIFVVASVTSENRGLIDRDSFAKMRPGAAFILLSRADVVDFPALMDAVSSGHIVAASDVFPEEPLPRDHPVRGLSGFLRSAHRAGALDAAFKKMGDMVIEDMELMDRGLPPMRCKRAERETVQRMRSRPVTTN</sequence>
<dbReference type="GO" id="GO:0030267">
    <property type="term" value="F:glyoxylate reductase (NADPH) activity"/>
    <property type="evidence" value="ECO:0007669"/>
    <property type="project" value="TreeGrafter"/>
</dbReference>
<dbReference type="InterPro" id="IPR036291">
    <property type="entry name" value="NAD(P)-bd_dom_sf"/>
</dbReference>
<dbReference type="InterPro" id="IPR006140">
    <property type="entry name" value="D-isomer_DH_NAD-bd"/>
</dbReference>
<gene>
    <name evidence="4" type="ORF">LCGC14_0083120</name>
</gene>
<protein>
    <recommendedName>
        <fullName evidence="3">D-isomer specific 2-hydroxyacid dehydrogenase NAD-binding domain-containing protein</fullName>
    </recommendedName>
</protein>
<dbReference type="GO" id="GO:0016618">
    <property type="term" value="F:hydroxypyruvate reductase [NAD(P)H] activity"/>
    <property type="evidence" value="ECO:0007669"/>
    <property type="project" value="TreeGrafter"/>
</dbReference>
<evidence type="ECO:0000313" key="4">
    <source>
        <dbReference type="EMBL" id="KKO04486.1"/>
    </source>
</evidence>
<accession>A0A0F9VH82</accession>
<keyword evidence="2" id="KW-0520">NAD</keyword>
<dbReference type="SUPFAM" id="SSF51735">
    <property type="entry name" value="NAD(P)-binding Rossmann-fold domains"/>
    <property type="match status" value="1"/>
</dbReference>
<dbReference type="PANTHER" id="PTHR10996">
    <property type="entry name" value="2-HYDROXYACID DEHYDROGENASE-RELATED"/>
    <property type="match status" value="1"/>
</dbReference>
<dbReference type="Gene3D" id="3.40.50.720">
    <property type="entry name" value="NAD(P)-binding Rossmann-like Domain"/>
    <property type="match status" value="2"/>
</dbReference>
<dbReference type="CDD" id="cd12167">
    <property type="entry name" value="2-Hacid_dh_8"/>
    <property type="match status" value="1"/>
</dbReference>
<organism evidence="4">
    <name type="scientific">marine sediment metagenome</name>
    <dbReference type="NCBI Taxonomy" id="412755"/>
    <lineage>
        <taxon>unclassified sequences</taxon>
        <taxon>metagenomes</taxon>
        <taxon>ecological metagenomes</taxon>
    </lineage>
</organism>
<proteinExistence type="predicted"/>
<dbReference type="Pfam" id="PF02826">
    <property type="entry name" value="2-Hacid_dh_C"/>
    <property type="match status" value="1"/>
</dbReference>
<evidence type="ECO:0000256" key="2">
    <source>
        <dbReference type="ARBA" id="ARBA00023027"/>
    </source>
</evidence>
<dbReference type="PANTHER" id="PTHR10996:SF178">
    <property type="entry name" value="2-HYDROXYACID DEHYDROGENASE YGL185C-RELATED"/>
    <property type="match status" value="1"/>
</dbReference>
<dbReference type="GO" id="GO:0051287">
    <property type="term" value="F:NAD binding"/>
    <property type="evidence" value="ECO:0007669"/>
    <property type="project" value="InterPro"/>
</dbReference>
<comment type="caution">
    <text evidence="4">The sequence shown here is derived from an EMBL/GenBank/DDBJ whole genome shotgun (WGS) entry which is preliminary data.</text>
</comment>
<dbReference type="GO" id="GO:0005829">
    <property type="term" value="C:cytosol"/>
    <property type="evidence" value="ECO:0007669"/>
    <property type="project" value="TreeGrafter"/>
</dbReference>